<sequence length="45" mass="5147">MFSLIYIFLQKKELSSYENKPLSGRVLTCPGLLCLPEFAGHLLIY</sequence>
<accession>R7QKM0</accession>
<reference evidence="2" key="1">
    <citation type="journal article" date="2013" name="Proc. Natl. Acad. Sci. U.S.A.">
        <title>Genome structure and metabolic features in the red seaweed Chondrus crispus shed light on evolution of the Archaeplastida.</title>
        <authorList>
            <person name="Collen J."/>
            <person name="Porcel B."/>
            <person name="Carre W."/>
            <person name="Ball S.G."/>
            <person name="Chaparro C."/>
            <person name="Tonon T."/>
            <person name="Barbeyron T."/>
            <person name="Michel G."/>
            <person name="Noel B."/>
            <person name="Valentin K."/>
            <person name="Elias M."/>
            <person name="Artiguenave F."/>
            <person name="Arun A."/>
            <person name="Aury J.M."/>
            <person name="Barbosa-Neto J.F."/>
            <person name="Bothwell J.H."/>
            <person name="Bouget F.Y."/>
            <person name="Brillet L."/>
            <person name="Cabello-Hurtado F."/>
            <person name="Capella-Gutierrez S."/>
            <person name="Charrier B."/>
            <person name="Cladiere L."/>
            <person name="Cock J.M."/>
            <person name="Coelho S.M."/>
            <person name="Colleoni C."/>
            <person name="Czjzek M."/>
            <person name="Da Silva C."/>
            <person name="Delage L."/>
            <person name="Denoeud F."/>
            <person name="Deschamps P."/>
            <person name="Dittami S.M."/>
            <person name="Gabaldon T."/>
            <person name="Gachon C.M."/>
            <person name="Groisillier A."/>
            <person name="Herve C."/>
            <person name="Jabbari K."/>
            <person name="Katinka M."/>
            <person name="Kloareg B."/>
            <person name="Kowalczyk N."/>
            <person name="Labadie K."/>
            <person name="Leblanc C."/>
            <person name="Lopez P.J."/>
            <person name="McLachlan D.H."/>
            <person name="Meslet-Cladiere L."/>
            <person name="Moustafa A."/>
            <person name="Nehr Z."/>
            <person name="Nyvall Collen P."/>
            <person name="Panaud O."/>
            <person name="Partensky F."/>
            <person name="Poulain J."/>
            <person name="Rensing S.A."/>
            <person name="Rousvoal S."/>
            <person name="Samson G."/>
            <person name="Symeonidi A."/>
            <person name="Weissenbach J."/>
            <person name="Zambounis A."/>
            <person name="Wincker P."/>
            <person name="Boyen C."/>
        </authorList>
    </citation>
    <scope>NUCLEOTIDE SEQUENCE [LARGE SCALE GENOMIC DNA]</scope>
    <source>
        <strain evidence="2">cv. Stackhouse</strain>
    </source>
</reference>
<dbReference type="Proteomes" id="UP000012073">
    <property type="component" value="Unassembled WGS sequence"/>
</dbReference>
<dbReference type="RefSeq" id="XP_005718968.1">
    <property type="nucleotide sequence ID" value="XM_005718911.1"/>
</dbReference>
<dbReference type="Gramene" id="CDF39057">
    <property type="protein sequence ID" value="CDF39057"/>
    <property type="gene ID" value="CHC_T00006543001"/>
</dbReference>
<gene>
    <name evidence="1" type="ORF">CHC_T00006543001</name>
</gene>
<protein>
    <submittedName>
        <fullName evidence="1">Uncharacterized protein</fullName>
    </submittedName>
</protein>
<keyword evidence="2" id="KW-1185">Reference proteome</keyword>
<dbReference type="GeneID" id="17326686"/>
<evidence type="ECO:0000313" key="2">
    <source>
        <dbReference type="Proteomes" id="UP000012073"/>
    </source>
</evidence>
<evidence type="ECO:0000313" key="1">
    <source>
        <dbReference type="EMBL" id="CDF39057.1"/>
    </source>
</evidence>
<organism evidence="1 2">
    <name type="scientific">Chondrus crispus</name>
    <name type="common">Carrageen Irish moss</name>
    <name type="synonym">Polymorpha crispa</name>
    <dbReference type="NCBI Taxonomy" id="2769"/>
    <lineage>
        <taxon>Eukaryota</taxon>
        <taxon>Rhodophyta</taxon>
        <taxon>Florideophyceae</taxon>
        <taxon>Rhodymeniophycidae</taxon>
        <taxon>Gigartinales</taxon>
        <taxon>Gigartinaceae</taxon>
        <taxon>Chondrus</taxon>
    </lineage>
</organism>
<proteinExistence type="predicted"/>
<dbReference type="AlphaFoldDB" id="R7QKM0"/>
<name>R7QKM0_CHOCR</name>
<dbReference type="KEGG" id="ccp:CHC_T00006543001"/>
<dbReference type="EMBL" id="HG001992">
    <property type="protein sequence ID" value="CDF39057.1"/>
    <property type="molecule type" value="Genomic_DNA"/>
</dbReference>